<reference evidence="2" key="1">
    <citation type="submission" date="2021-06" db="EMBL/GenBank/DDBJ databases">
        <title>Comparative genomics, transcriptomics and evolutionary studies reveal genomic signatures of adaptation to plant cell wall in hemibiotrophic fungi.</title>
        <authorList>
            <consortium name="DOE Joint Genome Institute"/>
            <person name="Baroncelli R."/>
            <person name="Diaz J.F."/>
            <person name="Benocci T."/>
            <person name="Peng M."/>
            <person name="Battaglia E."/>
            <person name="Haridas S."/>
            <person name="Andreopoulos W."/>
            <person name="Labutti K."/>
            <person name="Pangilinan J."/>
            <person name="Floch G.L."/>
            <person name="Makela M.R."/>
            <person name="Henrissat B."/>
            <person name="Grigoriev I.V."/>
            <person name="Crouch J.A."/>
            <person name="De Vries R.P."/>
            <person name="Sukno S.A."/>
            <person name="Thon M.R."/>
        </authorList>
    </citation>
    <scope>NUCLEOTIDE SEQUENCE</scope>
    <source>
        <strain evidence="2">CBS 193.32</strain>
    </source>
</reference>
<dbReference type="Gene3D" id="3.90.190.10">
    <property type="entry name" value="Protein tyrosine phosphatase superfamily"/>
    <property type="match status" value="1"/>
</dbReference>
<dbReference type="SUPFAM" id="SSF52799">
    <property type="entry name" value="(Phosphotyrosine protein) phosphatases II"/>
    <property type="match status" value="1"/>
</dbReference>
<evidence type="ECO:0000313" key="2">
    <source>
        <dbReference type="EMBL" id="KAK1658288.1"/>
    </source>
</evidence>
<name>A0AAJ0A861_9PEZI</name>
<comment type="caution">
    <text evidence="2">The sequence shown here is derived from an EMBL/GenBank/DDBJ whole genome shotgun (WGS) entry which is preliminary data.</text>
</comment>
<feature type="compositionally biased region" description="Low complexity" evidence="1">
    <location>
        <begin position="218"/>
        <end position="235"/>
    </location>
</feature>
<dbReference type="GeneID" id="85452273"/>
<dbReference type="Proteomes" id="UP001224890">
    <property type="component" value="Unassembled WGS sequence"/>
</dbReference>
<feature type="compositionally biased region" description="Basic and acidic residues" evidence="1">
    <location>
        <begin position="187"/>
        <end position="198"/>
    </location>
</feature>
<dbReference type="InterPro" id="IPR029021">
    <property type="entry name" value="Prot-tyrosine_phosphatase-like"/>
</dbReference>
<organism evidence="2 3">
    <name type="scientific">Colletotrichum godetiae</name>
    <dbReference type="NCBI Taxonomy" id="1209918"/>
    <lineage>
        <taxon>Eukaryota</taxon>
        <taxon>Fungi</taxon>
        <taxon>Dikarya</taxon>
        <taxon>Ascomycota</taxon>
        <taxon>Pezizomycotina</taxon>
        <taxon>Sordariomycetes</taxon>
        <taxon>Hypocreomycetidae</taxon>
        <taxon>Glomerellales</taxon>
        <taxon>Glomerellaceae</taxon>
        <taxon>Colletotrichum</taxon>
        <taxon>Colletotrichum acutatum species complex</taxon>
    </lineage>
</organism>
<dbReference type="EMBL" id="JAHMHR010000076">
    <property type="protein sequence ID" value="KAK1658288.1"/>
    <property type="molecule type" value="Genomic_DNA"/>
</dbReference>
<protein>
    <submittedName>
        <fullName evidence="2">Uncharacterized protein</fullName>
    </submittedName>
</protein>
<accession>A0AAJ0A861</accession>
<evidence type="ECO:0000313" key="3">
    <source>
        <dbReference type="Proteomes" id="UP001224890"/>
    </source>
</evidence>
<proteinExistence type="predicted"/>
<sequence length="262" mass="28585">MVRGQISTEDVTKRLKEIESSLTTTTTTKTGSKDAAQVIPPAEKQALKNTLEIYTGEPEGSEETEALHRLLKKSCVEMAMNRIDGKEELYVGGIWALRRPSALKERNITHILSMLRFDPAGLKSETDTWENYGQNYKHMVIGIDDVEDEDLLIHLPKAVRFIEDALYPGSSSSSSSKKTVSDGPEEEAQKDKSFEEKAKRLKAAVAKDLETESETEAKTASAPAAAAAKPTDPDAILPAPLFENLNLSSDGEKPDPNTPGGV</sequence>
<dbReference type="RefSeq" id="XP_060423052.1">
    <property type="nucleotide sequence ID" value="XM_060567747.1"/>
</dbReference>
<feature type="region of interest" description="Disordered" evidence="1">
    <location>
        <begin position="168"/>
        <end position="262"/>
    </location>
</feature>
<dbReference type="AlphaFoldDB" id="A0AAJ0A861"/>
<feature type="non-terminal residue" evidence="2">
    <location>
        <position position="262"/>
    </location>
</feature>
<evidence type="ECO:0000256" key="1">
    <source>
        <dbReference type="SAM" id="MobiDB-lite"/>
    </source>
</evidence>
<keyword evidence="3" id="KW-1185">Reference proteome</keyword>
<gene>
    <name evidence="2" type="ORF">BDP55DRAFT_517021</name>
</gene>